<dbReference type="PROSITE" id="PS50113">
    <property type="entry name" value="PAC"/>
    <property type="match status" value="3"/>
</dbReference>
<dbReference type="RefSeq" id="WP_304143743.1">
    <property type="nucleotide sequence ID" value="NZ_JAOAIE010000032.1"/>
</dbReference>
<dbReference type="Gene3D" id="3.30.565.10">
    <property type="entry name" value="Histidine kinase-like ATPase, C-terminal domain"/>
    <property type="match status" value="1"/>
</dbReference>
<evidence type="ECO:0000256" key="5">
    <source>
        <dbReference type="SAM" id="Phobius"/>
    </source>
</evidence>
<proteinExistence type="predicted"/>
<dbReference type="AlphaFoldDB" id="A0A7V3E5W4"/>
<dbReference type="SUPFAM" id="SSF55874">
    <property type="entry name" value="ATPase domain of HSP90 chaperone/DNA topoisomerase II/histidine kinase"/>
    <property type="match status" value="1"/>
</dbReference>
<feature type="transmembrane region" description="Helical" evidence="5">
    <location>
        <begin position="12"/>
        <end position="32"/>
    </location>
</feature>
<keyword evidence="5" id="KW-1133">Transmembrane helix</keyword>
<organism evidence="9">
    <name type="scientific">Ignavibacterium album</name>
    <dbReference type="NCBI Taxonomy" id="591197"/>
    <lineage>
        <taxon>Bacteria</taxon>
        <taxon>Pseudomonadati</taxon>
        <taxon>Ignavibacteriota</taxon>
        <taxon>Ignavibacteria</taxon>
        <taxon>Ignavibacteriales</taxon>
        <taxon>Ignavibacteriaceae</taxon>
        <taxon>Ignavibacterium</taxon>
    </lineage>
</organism>
<dbReference type="SMART" id="SM00091">
    <property type="entry name" value="PAS"/>
    <property type="match status" value="3"/>
</dbReference>
<evidence type="ECO:0000259" key="7">
    <source>
        <dbReference type="PROSITE" id="PS50112"/>
    </source>
</evidence>
<evidence type="ECO:0000256" key="4">
    <source>
        <dbReference type="SAM" id="Coils"/>
    </source>
</evidence>
<keyword evidence="1" id="KW-0808">Transferase</keyword>
<dbReference type="InterPro" id="IPR011712">
    <property type="entry name" value="Sig_transdc_His_kin_sub3_dim/P"/>
</dbReference>
<dbReference type="GO" id="GO:0000155">
    <property type="term" value="F:phosphorelay sensor kinase activity"/>
    <property type="evidence" value="ECO:0007669"/>
    <property type="project" value="InterPro"/>
</dbReference>
<dbReference type="PANTHER" id="PTHR24421:SF59">
    <property type="entry name" value="OXYGEN SENSOR HISTIDINE KINASE NREB"/>
    <property type="match status" value="1"/>
</dbReference>
<name>A0A7V3E5W4_9BACT</name>
<feature type="domain" description="PAC" evidence="8">
    <location>
        <begin position="172"/>
        <end position="219"/>
    </location>
</feature>
<feature type="coiled-coil region" evidence="4">
    <location>
        <begin position="70"/>
        <end position="97"/>
    </location>
</feature>
<keyword evidence="4" id="KW-0175">Coiled coil</keyword>
<sequence>MSDKLKKKIINSIRAFKIPLIYLILSTLWIFFSDEFVEKLSTNPAELTKLQTIKGWLFVIASTLVLYFLIKKDRNKIEEALEDEKSARERADLMKQQILDEQEKTRMIIEYASEGIFIADENGYYIDVNPVGCKMLGYTKEEILKKNLRDLIFYDEHAPKLALDKLQKGETVTVERKLIRKDGSILEAEIVAKMLPDKRFQGLVRDISQRKKAENILKQSEERFKAFFNSDVLGTFYGDINGNVFSANNEFLRILGLTTEDVEREKIRIQNFTPPEFYQLDIINLENAKHLGSSQPYEKQFIRKNGERIWVLMGFVIVGPKKDEILAYVLDLTKLKEAEENYKRLYIENEELLQRLQLHLERIPLAYLIIDKNFKVKFFNPEAEKIFGFKNSEIKGKDPYEFLIPESSKPLVEEKRKRWLLGDLNANGINENLTKDGRIILCEWYNTPILDENGELVEVISMGFDVTEREKSKTELQRSEQKLRALASHLQSVREEERAAIARELHDELGQILTSIKMNLIMMSKQVMQEDESFDKKIFENEIHSMNEMIEHSVKRLKKLISELRPEVLESLGLIPALEWLITQFTSRTGIKIKFNKEVENPELTKVQELFIYRIVQESLTNALRHSGASEILIDINKNEHLLEIKISDNGKGFNPDSLEPLQSIGITGMKERALAFGADLDIKSKSGSGTSVLLKVPITNNLNEGLK</sequence>
<dbReference type="CDD" id="cd16917">
    <property type="entry name" value="HATPase_UhpB-NarQ-NarX-like"/>
    <property type="match status" value="1"/>
</dbReference>
<feature type="domain" description="PAC" evidence="8">
    <location>
        <begin position="295"/>
        <end position="344"/>
    </location>
</feature>
<dbReference type="Pfam" id="PF02518">
    <property type="entry name" value="HATPase_c"/>
    <property type="match status" value="1"/>
</dbReference>
<dbReference type="Pfam" id="PF08448">
    <property type="entry name" value="PAS_4"/>
    <property type="match status" value="1"/>
</dbReference>
<keyword evidence="5" id="KW-0472">Membrane</keyword>
<dbReference type="Gene3D" id="1.20.5.1930">
    <property type="match status" value="1"/>
</dbReference>
<dbReference type="PROSITE" id="PS50112">
    <property type="entry name" value="PAS"/>
    <property type="match status" value="3"/>
</dbReference>
<dbReference type="SUPFAM" id="SSF55785">
    <property type="entry name" value="PYP-like sensor domain (PAS domain)"/>
    <property type="match status" value="3"/>
</dbReference>
<dbReference type="SMART" id="SM00086">
    <property type="entry name" value="PAC"/>
    <property type="match status" value="3"/>
</dbReference>
<dbReference type="EMBL" id="DSUJ01000008">
    <property type="protein sequence ID" value="HFI90335.1"/>
    <property type="molecule type" value="Genomic_DNA"/>
</dbReference>
<feature type="domain" description="Histidine kinase" evidence="6">
    <location>
        <begin position="500"/>
        <end position="701"/>
    </location>
</feature>
<feature type="coiled-coil region" evidence="4">
    <location>
        <begin position="469"/>
        <end position="496"/>
    </location>
</feature>
<dbReference type="GO" id="GO:0016020">
    <property type="term" value="C:membrane"/>
    <property type="evidence" value="ECO:0007669"/>
    <property type="project" value="InterPro"/>
</dbReference>
<keyword evidence="2" id="KW-0418">Kinase</keyword>
<dbReference type="Pfam" id="PF07730">
    <property type="entry name" value="HisKA_3"/>
    <property type="match status" value="1"/>
</dbReference>
<dbReference type="CDD" id="cd00130">
    <property type="entry name" value="PAS"/>
    <property type="match status" value="3"/>
</dbReference>
<dbReference type="InterPro" id="IPR013656">
    <property type="entry name" value="PAS_4"/>
</dbReference>
<feature type="domain" description="PAS" evidence="7">
    <location>
        <begin position="220"/>
        <end position="276"/>
    </location>
</feature>
<keyword evidence="3" id="KW-0902">Two-component regulatory system</keyword>
<feature type="coiled-coil region" evidence="4">
    <location>
        <begin position="335"/>
        <end position="362"/>
    </location>
</feature>
<dbReference type="Pfam" id="PF13426">
    <property type="entry name" value="PAS_9"/>
    <property type="match status" value="2"/>
</dbReference>
<gene>
    <name evidence="9" type="ORF">ENS31_02255</name>
</gene>
<dbReference type="InterPro" id="IPR005467">
    <property type="entry name" value="His_kinase_dom"/>
</dbReference>
<dbReference type="Gene3D" id="3.30.450.20">
    <property type="entry name" value="PAS domain"/>
    <property type="match status" value="3"/>
</dbReference>
<accession>A0A7V3E5W4</accession>
<dbReference type="PROSITE" id="PS50109">
    <property type="entry name" value="HIS_KIN"/>
    <property type="match status" value="1"/>
</dbReference>
<dbReference type="InterPro" id="IPR035965">
    <property type="entry name" value="PAS-like_dom_sf"/>
</dbReference>
<dbReference type="SMART" id="SM00387">
    <property type="entry name" value="HATPase_c"/>
    <property type="match status" value="1"/>
</dbReference>
<dbReference type="InterPro" id="IPR050482">
    <property type="entry name" value="Sensor_HK_TwoCompSys"/>
</dbReference>
<dbReference type="PANTHER" id="PTHR24421">
    <property type="entry name" value="NITRATE/NITRITE SENSOR PROTEIN NARX-RELATED"/>
    <property type="match status" value="1"/>
</dbReference>
<keyword evidence="5" id="KW-0812">Transmembrane</keyword>
<comment type="caution">
    <text evidence="9">The sequence shown here is derived from an EMBL/GenBank/DDBJ whole genome shotgun (WGS) entry which is preliminary data.</text>
</comment>
<feature type="transmembrane region" description="Helical" evidence="5">
    <location>
        <begin position="52"/>
        <end position="70"/>
    </location>
</feature>
<evidence type="ECO:0000256" key="3">
    <source>
        <dbReference type="ARBA" id="ARBA00023012"/>
    </source>
</evidence>
<dbReference type="GO" id="GO:0046983">
    <property type="term" value="F:protein dimerization activity"/>
    <property type="evidence" value="ECO:0007669"/>
    <property type="project" value="InterPro"/>
</dbReference>
<dbReference type="InterPro" id="IPR003594">
    <property type="entry name" value="HATPase_dom"/>
</dbReference>
<feature type="domain" description="PAC" evidence="8">
    <location>
        <begin position="422"/>
        <end position="478"/>
    </location>
</feature>
<evidence type="ECO:0000259" key="6">
    <source>
        <dbReference type="PROSITE" id="PS50109"/>
    </source>
</evidence>
<dbReference type="NCBIfam" id="TIGR00229">
    <property type="entry name" value="sensory_box"/>
    <property type="match status" value="3"/>
</dbReference>
<reference evidence="9" key="1">
    <citation type="journal article" date="2020" name="mSystems">
        <title>Genome- and Community-Level Interaction Insights into Carbon Utilization and Element Cycling Functions of Hydrothermarchaeota in Hydrothermal Sediment.</title>
        <authorList>
            <person name="Zhou Z."/>
            <person name="Liu Y."/>
            <person name="Xu W."/>
            <person name="Pan J."/>
            <person name="Luo Z.H."/>
            <person name="Li M."/>
        </authorList>
    </citation>
    <scope>NUCLEOTIDE SEQUENCE [LARGE SCALE GENOMIC DNA]</scope>
    <source>
        <strain evidence="9">SpSt-479</strain>
    </source>
</reference>
<dbReference type="InterPro" id="IPR036890">
    <property type="entry name" value="HATPase_C_sf"/>
</dbReference>
<dbReference type="InterPro" id="IPR001610">
    <property type="entry name" value="PAC"/>
</dbReference>
<evidence type="ECO:0000256" key="1">
    <source>
        <dbReference type="ARBA" id="ARBA00022679"/>
    </source>
</evidence>
<protein>
    <submittedName>
        <fullName evidence="9">PAS domain S-box protein</fullName>
    </submittedName>
</protein>
<evidence type="ECO:0000259" key="8">
    <source>
        <dbReference type="PROSITE" id="PS50113"/>
    </source>
</evidence>
<evidence type="ECO:0000256" key="2">
    <source>
        <dbReference type="ARBA" id="ARBA00022777"/>
    </source>
</evidence>
<dbReference type="InterPro" id="IPR000700">
    <property type="entry name" value="PAS-assoc_C"/>
</dbReference>
<feature type="domain" description="PAS" evidence="7">
    <location>
        <begin position="352"/>
        <end position="423"/>
    </location>
</feature>
<dbReference type="InterPro" id="IPR000014">
    <property type="entry name" value="PAS"/>
</dbReference>
<evidence type="ECO:0000313" key="9">
    <source>
        <dbReference type="EMBL" id="HFI90335.1"/>
    </source>
</evidence>
<feature type="domain" description="PAS" evidence="7">
    <location>
        <begin position="101"/>
        <end position="152"/>
    </location>
</feature>